<feature type="non-terminal residue" evidence="1">
    <location>
        <position position="1"/>
    </location>
</feature>
<keyword evidence="2" id="KW-1185">Reference proteome</keyword>
<accession>A0A371ER53</accession>
<comment type="caution">
    <text evidence="1">The sequence shown here is derived from an EMBL/GenBank/DDBJ whole genome shotgun (WGS) entry which is preliminary data.</text>
</comment>
<name>A0A371ER53_MUCPR</name>
<dbReference type="Proteomes" id="UP000257109">
    <property type="component" value="Unassembled WGS sequence"/>
</dbReference>
<reference evidence="1" key="1">
    <citation type="submission" date="2018-05" db="EMBL/GenBank/DDBJ databases">
        <title>Draft genome of Mucuna pruriens seed.</title>
        <authorList>
            <person name="Nnadi N.E."/>
            <person name="Vos R."/>
            <person name="Hasami M.H."/>
            <person name="Devisetty U.K."/>
            <person name="Aguiy J.C."/>
        </authorList>
    </citation>
    <scope>NUCLEOTIDE SEQUENCE [LARGE SCALE GENOMIC DNA]</scope>
    <source>
        <strain evidence="1">JCA_2017</strain>
    </source>
</reference>
<gene>
    <name evidence="1" type="ORF">CR513_52511</name>
</gene>
<protein>
    <recommendedName>
        <fullName evidence="3">Copia protein</fullName>
    </recommendedName>
</protein>
<sequence>MVIVVEDGATEFTPCGVLLAIIMKGNTNRVVSLNNTNYHLWKGKMKDLLFVKKMHLPIFVAQMPKSILKFKEGTSLSDHLNEFQGIID</sequence>
<evidence type="ECO:0000313" key="2">
    <source>
        <dbReference type="Proteomes" id="UP000257109"/>
    </source>
</evidence>
<dbReference type="AlphaFoldDB" id="A0A371ER53"/>
<dbReference type="EMBL" id="QJKJ01012506">
    <property type="protein sequence ID" value="RDX68494.1"/>
    <property type="molecule type" value="Genomic_DNA"/>
</dbReference>
<proteinExistence type="predicted"/>
<evidence type="ECO:0000313" key="1">
    <source>
        <dbReference type="EMBL" id="RDX68494.1"/>
    </source>
</evidence>
<dbReference type="OrthoDB" id="418757at2759"/>
<evidence type="ECO:0008006" key="3">
    <source>
        <dbReference type="Google" id="ProtNLM"/>
    </source>
</evidence>
<organism evidence="1 2">
    <name type="scientific">Mucuna pruriens</name>
    <name type="common">Velvet bean</name>
    <name type="synonym">Dolichos pruriens</name>
    <dbReference type="NCBI Taxonomy" id="157652"/>
    <lineage>
        <taxon>Eukaryota</taxon>
        <taxon>Viridiplantae</taxon>
        <taxon>Streptophyta</taxon>
        <taxon>Embryophyta</taxon>
        <taxon>Tracheophyta</taxon>
        <taxon>Spermatophyta</taxon>
        <taxon>Magnoliopsida</taxon>
        <taxon>eudicotyledons</taxon>
        <taxon>Gunneridae</taxon>
        <taxon>Pentapetalae</taxon>
        <taxon>rosids</taxon>
        <taxon>fabids</taxon>
        <taxon>Fabales</taxon>
        <taxon>Fabaceae</taxon>
        <taxon>Papilionoideae</taxon>
        <taxon>50 kb inversion clade</taxon>
        <taxon>NPAAA clade</taxon>
        <taxon>indigoferoid/millettioid clade</taxon>
        <taxon>Phaseoleae</taxon>
        <taxon>Mucuna</taxon>
    </lineage>
</organism>